<organism evidence="3 4">
    <name type="scientific">Galleria mellonella</name>
    <name type="common">Greater wax moth</name>
    <dbReference type="NCBI Taxonomy" id="7137"/>
    <lineage>
        <taxon>Eukaryota</taxon>
        <taxon>Metazoa</taxon>
        <taxon>Ecdysozoa</taxon>
        <taxon>Arthropoda</taxon>
        <taxon>Hexapoda</taxon>
        <taxon>Insecta</taxon>
        <taxon>Pterygota</taxon>
        <taxon>Neoptera</taxon>
        <taxon>Endopterygota</taxon>
        <taxon>Lepidoptera</taxon>
        <taxon>Glossata</taxon>
        <taxon>Ditrysia</taxon>
        <taxon>Pyraloidea</taxon>
        <taxon>Pyralidae</taxon>
        <taxon>Galleriinae</taxon>
        <taxon>Galleria</taxon>
    </lineage>
</organism>
<keyword evidence="3" id="KW-1185">Reference proteome</keyword>
<dbReference type="Pfam" id="PF13863">
    <property type="entry name" value="DUF4200"/>
    <property type="match status" value="1"/>
</dbReference>
<accession>A0A6J1X7Q2</accession>
<dbReference type="OrthoDB" id="10264063at2759"/>
<dbReference type="Proteomes" id="UP001652740">
    <property type="component" value="Unplaced"/>
</dbReference>
<evidence type="ECO:0000259" key="2">
    <source>
        <dbReference type="Pfam" id="PF13863"/>
    </source>
</evidence>
<dbReference type="PANTHER" id="PTHR21683">
    <property type="entry name" value="COILED-COIL DOMAIN-CONTAINING PROTEIN 42 LIKE-2-LIKE-RELATED"/>
    <property type="match status" value="1"/>
</dbReference>
<evidence type="ECO:0000256" key="1">
    <source>
        <dbReference type="ARBA" id="ARBA00023054"/>
    </source>
</evidence>
<protein>
    <submittedName>
        <fullName evidence="4">Cilia- and flagella-associated protein 100-like</fullName>
    </submittedName>
</protein>
<dbReference type="AlphaFoldDB" id="A0A6J1X7Q2"/>
<dbReference type="InterPro" id="IPR025252">
    <property type="entry name" value="DUF4200"/>
</dbReference>
<proteinExistence type="predicted"/>
<reference evidence="4" key="1">
    <citation type="submission" date="2025-08" db="UniProtKB">
        <authorList>
            <consortium name="RefSeq"/>
        </authorList>
    </citation>
    <scope>IDENTIFICATION</scope>
    <source>
        <tissue evidence="4">Whole larvae</tissue>
    </source>
</reference>
<name>A0A6J1X7Q2_GALME</name>
<dbReference type="KEGG" id="gmw:113521373"/>
<dbReference type="PANTHER" id="PTHR21683:SF3">
    <property type="entry name" value="CILIA AND FLAGELLA ASSOCIATED PROTEIN 100"/>
    <property type="match status" value="1"/>
</dbReference>
<dbReference type="InterPro" id="IPR051147">
    <property type="entry name" value="CFAP_domain-containing"/>
</dbReference>
<dbReference type="RefSeq" id="XP_026762700.1">
    <property type="nucleotide sequence ID" value="XM_026906899.3"/>
</dbReference>
<gene>
    <name evidence="4" type="primary">LOC113521373</name>
</gene>
<sequence length="415" mass="48892">MDSKNKKNIRRQTRKTIAGIKLPPIGPAADIQIKTILDIDPDYYSLVEGRPIKPNTSIHKYKQNIKEVALKRTLHGFLVDEILRIDKEIETEKNIYETASKHFEEYQNSFDKFLADDNNKTISVMKKSDGLAKDLVNRSDECKKANYEMASLKSKLQYIDETLVILLSFQNFLYKAAPILWREEHKIRLDIKHNEIFSMDSDIFSKIDINAIKERLSQLPEPRLYFETPEQILIVFDSLEKQNLNYLLVTEELNSEKNRFMKTLDILKIKLRQELDFIQQKIKEIEDIIILNDIRASEVKQIFFRILEEKIRYLVSSEMALQIFNYVEFTYEQVITSNETELSSLEMAMALESEYDNLMMDISAFDLEYVKTIEKEIYEHGEKEIKDATEATKLLKEIDKLSRRLKSAFEPTRRK</sequence>
<evidence type="ECO:0000313" key="4">
    <source>
        <dbReference type="RefSeq" id="XP_026762700.1"/>
    </source>
</evidence>
<feature type="domain" description="DUF4200" evidence="2">
    <location>
        <begin position="80"/>
        <end position="178"/>
    </location>
</feature>
<evidence type="ECO:0000313" key="3">
    <source>
        <dbReference type="Proteomes" id="UP001652740"/>
    </source>
</evidence>
<dbReference type="InParanoid" id="A0A6J1X7Q2"/>
<dbReference type="GeneID" id="113521373"/>
<keyword evidence="1" id="KW-0175">Coiled coil</keyword>
<dbReference type="GO" id="GO:0005856">
    <property type="term" value="C:cytoskeleton"/>
    <property type="evidence" value="ECO:0007669"/>
    <property type="project" value="UniProtKB-ARBA"/>
</dbReference>